<feature type="domain" description="ParB-like N-terminal" evidence="3">
    <location>
        <begin position="51"/>
        <end position="155"/>
    </location>
</feature>
<dbReference type="PANTHER" id="PTHR38973:SF2">
    <property type="entry name" value="PARB_REPB_SPO0J FAMILY PLASMID PARTITION PROTEIN"/>
    <property type="match status" value="1"/>
</dbReference>
<dbReference type="Pfam" id="PF18090">
    <property type="entry name" value="SoPB_HTH"/>
    <property type="match status" value="1"/>
</dbReference>
<evidence type="ECO:0000313" key="5">
    <source>
        <dbReference type="Proteomes" id="UP000649829"/>
    </source>
</evidence>
<dbReference type="CDD" id="cd16405">
    <property type="entry name" value="RepB_like_N"/>
    <property type="match status" value="1"/>
</dbReference>
<comment type="caution">
    <text evidence="4">The sequence shown here is derived from an EMBL/GenBank/DDBJ whole genome shotgun (WGS) entry which is preliminary data.</text>
</comment>
<dbReference type="RefSeq" id="WP_028284856.1">
    <property type="nucleotide sequence ID" value="NZ_BMLF01000009.1"/>
</dbReference>
<dbReference type="SUPFAM" id="SSF109709">
    <property type="entry name" value="KorB DNA-binding domain-like"/>
    <property type="match status" value="1"/>
</dbReference>
<evidence type="ECO:0000313" key="4">
    <source>
        <dbReference type="EMBL" id="GGM16893.1"/>
    </source>
</evidence>
<reference evidence="4" key="2">
    <citation type="submission" date="2020-09" db="EMBL/GenBank/DDBJ databases">
        <authorList>
            <person name="Sun Q."/>
            <person name="Zhou Y."/>
        </authorList>
    </citation>
    <scope>NUCLEOTIDE SEQUENCE</scope>
    <source>
        <strain evidence="4">CGMCC 1.6293</strain>
    </source>
</reference>
<dbReference type="AlphaFoldDB" id="A0A917TBI6"/>
<organism evidence="4 5">
    <name type="scientific">Pseudooceanicola nanhaiensis</name>
    <dbReference type="NCBI Taxonomy" id="375761"/>
    <lineage>
        <taxon>Bacteria</taxon>
        <taxon>Pseudomonadati</taxon>
        <taxon>Pseudomonadota</taxon>
        <taxon>Alphaproteobacteria</taxon>
        <taxon>Rhodobacterales</taxon>
        <taxon>Paracoccaceae</taxon>
        <taxon>Pseudooceanicola</taxon>
    </lineage>
</organism>
<keyword evidence="2" id="KW-0238">DNA-binding</keyword>
<dbReference type="SMART" id="SM00470">
    <property type="entry name" value="ParB"/>
    <property type="match status" value="1"/>
</dbReference>
<dbReference type="NCBIfam" id="TIGR00180">
    <property type="entry name" value="parB_part"/>
    <property type="match status" value="1"/>
</dbReference>
<name>A0A917TBI6_9RHOB</name>
<accession>A0A917TBI6</accession>
<dbReference type="Gene3D" id="1.10.10.2830">
    <property type="match status" value="1"/>
</dbReference>
<dbReference type="InterPro" id="IPR003115">
    <property type="entry name" value="ParB_N"/>
</dbReference>
<evidence type="ECO:0000256" key="1">
    <source>
        <dbReference type="ARBA" id="ARBA00006295"/>
    </source>
</evidence>
<protein>
    <recommendedName>
        <fullName evidence="3">ParB-like N-terminal domain-containing protein</fullName>
    </recommendedName>
</protein>
<sequence length="334" mass="38059">MSKRHDAVFDDVLKDLGEEAQPRDRGGARFLKRSNTMAEQAGGQRQEKVLRLVDPATCVMWERHNRAYELLTEENCRDLIDGILSQGQQEFPAIVRRLRPAHSGDGPEFEVICGARRHFAISWLRANNYPKFQYLVEERELTDEEAFRLADIENRDREDISDYERACDYAKALGHYYDGRQSVMAERLKVQEQWLSRFLDMAKLEPRVVAAFPSLHAVKELHSRTLKPLMKTDAGRAAILAEADVIAAEQAKARDGQGAPVPAAKVVARLKTVAQPPKTRAAVDKVYRRHPEERGVQMRRKGSRVQLEFEKDVPDAALRRALEDFLKDRSAGKS</sequence>
<gene>
    <name evidence="4" type="ORF">GCM10011534_43580</name>
</gene>
<keyword evidence="5" id="KW-1185">Reference proteome</keyword>
<dbReference type="Proteomes" id="UP000649829">
    <property type="component" value="Unassembled WGS sequence"/>
</dbReference>
<dbReference type="SUPFAM" id="SSF110849">
    <property type="entry name" value="ParB/Sulfiredoxin"/>
    <property type="match status" value="1"/>
</dbReference>
<dbReference type="EMBL" id="BMLF01000009">
    <property type="protein sequence ID" value="GGM16893.1"/>
    <property type="molecule type" value="Genomic_DNA"/>
</dbReference>
<evidence type="ECO:0000259" key="3">
    <source>
        <dbReference type="SMART" id="SM00470"/>
    </source>
</evidence>
<dbReference type="InterPro" id="IPR040873">
    <property type="entry name" value="SoPB_HTH"/>
</dbReference>
<dbReference type="InterPro" id="IPR004437">
    <property type="entry name" value="ParB/RepB/Spo0J"/>
</dbReference>
<proteinExistence type="inferred from homology"/>
<dbReference type="InterPro" id="IPR036086">
    <property type="entry name" value="ParB/Sulfiredoxin_sf"/>
</dbReference>
<dbReference type="GO" id="GO:0003677">
    <property type="term" value="F:DNA binding"/>
    <property type="evidence" value="ECO:0007669"/>
    <property type="project" value="UniProtKB-KW"/>
</dbReference>
<evidence type="ECO:0000256" key="2">
    <source>
        <dbReference type="ARBA" id="ARBA00023125"/>
    </source>
</evidence>
<dbReference type="InterPro" id="IPR037972">
    <property type="entry name" value="RepB_N"/>
</dbReference>
<reference evidence="4" key="1">
    <citation type="journal article" date="2014" name="Int. J. Syst. Evol. Microbiol.">
        <title>Complete genome sequence of Corynebacterium casei LMG S-19264T (=DSM 44701T), isolated from a smear-ripened cheese.</title>
        <authorList>
            <consortium name="US DOE Joint Genome Institute (JGI-PGF)"/>
            <person name="Walter F."/>
            <person name="Albersmeier A."/>
            <person name="Kalinowski J."/>
            <person name="Ruckert C."/>
        </authorList>
    </citation>
    <scope>NUCLEOTIDE SEQUENCE</scope>
    <source>
        <strain evidence="4">CGMCC 1.6293</strain>
    </source>
</reference>
<dbReference type="PANTHER" id="PTHR38973">
    <property type="entry name" value="PLASMID PARTITIONING CONTROL PROTEIN-RELATED"/>
    <property type="match status" value="1"/>
</dbReference>
<comment type="similarity">
    <text evidence="1">Belongs to the ParB family.</text>
</comment>